<dbReference type="GO" id="GO:0004857">
    <property type="term" value="F:enzyme inhibitor activity"/>
    <property type="evidence" value="ECO:0007669"/>
    <property type="project" value="InterPro"/>
</dbReference>
<dbReference type="SMART" id="SM00856">
    <property type="entry name" value="PMEI"/>
    <property type="match status" value="1"/>
</dbReference>
<dbReference type="InterPro" id="IPR006501">
    <property type="entry name" value="Pectinesterase_inhib_dom"/>
</dbReference>
<dbReference type="NCBIfam" id="TIGR01614">
    <property type="entry name" value="PME_inhib"/>
    <property type="match status" value="1"/>
</dbReference>
<dbReference type="EMBL" id="QGNW01000434">
    <property type="protein sequence ID" value="RVW71583.1"/>
    <property type="molecule type" value="Genomic_DNA"/>
</dbReference>
<dbReference type="PANTHER" id="PTHR36710:SF13">
    <property type="entry name" value="PUTATIVE-RELATED"/>
    <property type="match status" value="1"/>
</dbReference>
<comment type="similarity">
    <text evidence="3">Belongs to the PMEI family.</text>
</comment>
<feature type="domain" description="Pectinesterase inhibitor" evidence="4">
    <location>
        <begin position="45"/>
        <end position="178"/>
    </location>
</feature>
<evidence type="ECO:0000256" key="1">
    <source>
        <dbReference type="ARBA" id="ARBA00022729"/>
    </source>
</evidence>
<dbReference type="Gene3D" id="1.20.140.40">
    <property type="entry name" value="Invertase/pectin methylesterase inhibitor family protein"/>
    <property type="match status" value="1"/>
</dbReference>
<dbReference type="InterPro" id="IPR052421">
    <property type="entry name" value="PCW_Enzyme_Inhibitor"/>
</dbReference>
<dbReference type="AlphaFoldDB" id="A0A438GHA3"/>
<evidence type="ECO:0000313" key="6">
    <source>
        <dbReference type="Proteomes" id="UP000288805"/>
    </source>
</evidence>
<protein>
    <submittedName>
        <fullName evidence="5">Cell wall / vacuolar inhibitor of fructosidase 1</fullName>
    </submittedName>
</protein>
<keyword evidence="2" id="KW-1015">Disulfide bond</keyword>
<evidence type="ECO:0000256" key="2">
    <source>
        <dbReference type="ARBA" id="ARBA00023157"/>
    </source>
</evidence>
<dbReference type="InterPro" id="IPR035513">
    <property type="entry name" value="Invertase/methylesterase_inhib"/>
</dbReference>
<sequence length="180" mass="19818">MSSDLSRVVSAIIAKDEDFHLSTNIHLSSYTLLLSFTHCSVLAHKNTPFVDKICKQTPYHALCLKTLLSDPRSAGADVRGLAIIMVDVIKRDTVSILSRINELLKKGGTDPHTRGALLDCIDKYNAVLKGDVPEAMEALEKGDYKFAEQGATDASLEARDVVITYKLGCLFFFNELDLIT</sequence>
<proteinExistence type="inferred from homology"/>
<accession>A0A438GHA3</accession>
<dbReference type="Proteomes" id="UP000288805">
    <property type="component" value="Unassembled WGS sequence"/>
</dbReference>
<evidence type="ECO:0000259" key="4">
    <source>
        <dbReference type="SMART" id="SM00856"/>
    </source>
</evidence>
<dbReference type="Pfam" id="PF04043">
    <property type="entry name" value="PMEI"/>
    <property type="match status" value="1"/>
</dbReference>
<gene>
    <name evidence="5" type="primary">C</name>
    <name evidence="5" type="synonym">VIF1_9</name>
    <name evidence="5" type="ORF">CK203_052654</name>
</gene>
<comment type="caution">
    <text evidence="5">The sequence shown here is derived from an EMBL/GenBank/DDBJ whole genome shotgun (WGS) entry which is preliminary data.</text>
</comment>
<reference evidence="5 6" key="1">
    <citation type="journal article" date="2018" name="PLoS Genet.">
        <title>Population sequencing reveals clonal diversity and ancestral inbreeding in the grapevine cultivar Chardonnay.</title>
        <authorList>
            <person name="Roach M.J."/>
            <person name="Johnson D.L."/>
            <person name="Bohlmann J."/>
            <person name="van Vuuren H.J."/>
            <person name="Jones S.J."/>
            <person name="Pretorius I.S."/>
            <person name="Schmidt S.A."/>
            <person name="Borneman A.R."/>
        </authorList>
    </citation>
    <scope>NUCLEOTIDE SEQUENCE [LARGE SCALE GENOMIC DNA]</scope>
    <source>
        <strain evidence="6">cv. Chardonnay</strain>
        <tissue evidence="5">Leaf</tissue>
    </source>
</reference>
<name>A0A438GHA3_VITVI</name>
<dbReference type="SUPFAM" id="SSF101148">
    <property type="entry name" value="Plant invertase/pectin methylesterase inhibitor"/>
    <property type="match status" value="1"/>
</dbReference>
<dbReference type="InterPro" id="IPR034087">
    <property type="entry name" value="C/VIF1"/>
</dbReference>
<organism evidence="5 6">
    <name type="scientific">Vitis vinifera</name>
    <name type="common">Grape</name>
    <dbReference type="NCBI Taxonomy" id="29760"/>
    <lineage>
        <taxon>Eukaryota</taxon>
        <taxon>Viridiplantae</taxon>
        <taxon>Streptophyta</taxon>
        <taxon>Embryophyta</taxon>
        <taxon>Tracheophyta</taxon>
        <taxon>Spermatophyta</taxon>
        <taxon>Magnoliopsida</taxon>
        <taxon>eudicotyledons</taxon>
        <taxon>Gunneridae</taxon>
        <taxon>Pentapetalae</taxon>
        <taxon>rosids</taxon>
        <taxon>Vitales</taxon>
        <taxon>Vitaceae</taxon>
        <taxon>Viteae</taxon>
        <taxon>Vitis</taxon>
    </lineage>
</organism>
<evidence type="ECO:0000313" key="5">
    <source>
        <dbReference type="EMBL" id="RVW71583.1"/>
    </source>
</evidence>
<evidence type="ECO:0000256" key="3">
    <source>
        <dbReference type="ARBA" id="ARBA00038471"/>
    </source>
</evidence>
<dbReference type="CDD" id="cd15796">
    <property type="entry name" value="CIF_like"/>
    <property type="match status" value="1"/>
</dbReference>
<keyword evidence="1" id="KW-0732">Signal</keyword>
<dbReference type="PANTHER" id="PTHR36710">
    <property type="entry name" value="PECTINESTERASE INHIBITOR-LIKE"/>
    <property type="match status" value="1"/>
</dbReference>
<dbReference type="OrthoDB" id="1918674at2759"/>